<name>A0A4R1B9H7_9BACT</name>
<comment type="caution">
    <text evidence="2">The sequence shown here is derived from an EMBL/GenBank/DDBJ whole genome shotgun (WGS) entry which is preliminary data.</text>
</comment>
<evidence type="ECO:0000313" key="3">
    <source>
        <dbReference type="Proteomes" id="UP000295334"/>
    </source>
</evidence>
<dbReference type="PIRSF" id="PIRSF021700">
    <property type="entry name" value="3_dmu_93_MTrfase"/>
    <property type="match status" value="1"/>
</dbReference>
<dbReference type="SUPFAM" id="SSF54593">
    <property type="entry name" value="Glyoxalase/Bleomycin resistance protein/Dihydroxybiphenyl dioxygenase"/>
    <property type="match status" value="1"/>
</dbReference>
<organism evidence="2 3">
    <name type="scientific">Flaviaesturariibacter flavus</name>
    <dbReference type="NCBI Taxonomy" id="2502780"/>
    <lineage>
        <taxon>Bacteria</taxon>
        <taxon>Pseudomonadati</taxon>
        <taxon>Bacteroidota</taxon>
        <taxon>Chitinophagia</taxon>
        <taxon>Chitinophagales</taxon>
        <taxon>Chitinophagaceae</taxon>
        <taxon>Flaviaestuariibacter</taxon>
    </lineage>
</organism>
<protein>
    <submittedName>
        <fullName evidence="2">VOC family protein</fullName>
    </submittedName>
</protein>
<dbReference type="AlphaFoldDB" id="A0A4R1B9H7"/>
<evidence type="ECO:0000259" key="1">
    <source>
        <dbReference type="Pfam" id="PF06983"/>
    </source>
</evidence>
<feature type="domain" description="PhnB-like" evidence="1">
    <location>
        <begin position="2"/>
        <end position="111"/>
    </location>
</feature>
<dbReference type="InterPro" id="IPR009725">
    <property type="entry name" value="3_dmu_93_MTrfase"/>
</dbReference>
<evidence type="ECO:0000313" key="2">
    <source>
        <dbReference type="EMBL" id="TCJ13559.1"/>
    </source>
</evidence>
<dbReference type="Pfam" id="PF06983">
    <property type="entry name" value="3-dmu-9_3-mt"/>
    <property type="match status" value="1"/>
</dbReference>
<dbReference type="CDD" id="cd06588">
    <property type="entry name" value="PhnB_like"/>
    <property type="match status" value="1"/>
</dbReference>
<sequence>MQKITPFLWFDGNALEAARFYTGIFPDARITSDLPGPGGKPMVVAFELAGQSFTALNGGPQFTFNESVSFVIDCKDQGEIDHYWDRLTAEGGTPSRCGWLKDPFGLSWQVVPSRLPQLIRHPAAMQAMMGMSKIVLADLEAAAATS</sequence>
<dbReference type="InterPro" id="IPR028973">
    <property type="entry name" value="PhnB-like"/>
</dbReference>
<proteinExistence type="predicted"/>
<dbReference type="EMBL" id="SJZI01000044">
    <property type="protein sequence ID" value="TCJ13559.1"/>
    <property type="molecule type" value="Genomic_DNA"/>
</dbReference>
<dbReference type="Proteomes" id="UP000295334">
    <property type="component" value="Unassembled WGS sequence"/>
</dbReference>
<dbReference type="Gene3D" id="3.10.180.10">
    <property type="entry name" value="2,3-Dihydroxybiphenyl 1,2-Dioxygenase, domain 1"/>
    <property type="match status" value="1"/>
</dbReference>
<dbReference type="PANTHER" id="PTHR33990">
    <property type="entry name" value="PROTEIN YJDN-RELATED"/>
    <property type="match status" value="1"/>
</dbReference>
<accession>A0A4R1B9H7</accession>
<reference evidence="2 3" key="1">
    <citation type="submission" date="2019-03" db="EMBL/GenBank/DDBJ databases">
        <authorList>
            <person name="Kim M.K.M."/>
        </authorList>
    </citation>
    <scope>NUCLEOTIDE SEQUENCE [LARGE SCALE GENOMIC DNA]</scope>
    <source>
        <strain evidence="2 3">17J68-12</strain>
    </source>
</reference>
<dbReference type="PANTHER" id="PTHR33990:SF2">
    <property type="entry name" value="PHNB-LIKE DOMAIN-CONTAINING PROTEIN"/>
    <property type="match status" value="1"/>
</dbReference>
<dbReference type="RefSeq" id="WP_131449760.1">
    <property type="nucleotide sequence ID" value="NZ_SJZI01000044.1"/>
</dbReference>
<keyword evidence="3" id="KW-1185">Reference proteome</keyword>
<dbReference type="OrthoDB" id="9806473at2"/>
<dbReference type="InterPro" id="IPR029068">
    <property type="entry name" value="Glyas_Bleomycin-R_OHBP_Dase"/>
</dbReference>
<gene>
    <name evidence="2" type="ORF">EPD60_12230</name>
</gene>